<evidence type="ECO:0000256" key="2">
    <source>
        <dbReference type="ARBA" id="ARBA00022448"/>
    </source>
</evidence>
<dbReference type="Proteomes" id="UP001151002">
    <property type="component" value="Unassembled WGS sequence"/>
</dbReference>
<dbReference type="RefSeq" id="WP_267567184.1">
    <property type="nucleotide sequence ID" value="NZ_JAPNTZ010000012.1"/>
</dbReference>
<comment type="caution">
    <text evidence="11">The sequence shown here is derived from an EMBL/GenBank/DDBJ whole genome shotgun (WGS) entry which is preliminary data.</text>
</comment>
<dbReference type="PANTHER" id="PTHR37468">
    <property type="entry name" value="SULFATE TRANSPORTER CYSZ"/>
    <property type="match status" value="1"/>
</dbReference>
<reference evidence="11" key="1">
    <citation type="submission" date="2022-11" db="EMBL/GenBank/DDBJ databases">
        <authorList>
            <person name="Somphong A."/>
            <person name="Phongsopitanun W."/>
        </authorList>
    </citation>
    <scope>NUCLEOTIDE SEQUENCE</scope>
    <source>
        <strain evidence="11">Pm04-4</strain>
    </source>
</reference>
<comment type="subcellular location">
    <subcellularLocation>
        <location evidence="1">Membrane</location>
        <topology evidence="1">Multi-pass membrane protein</topology>
    </subcellularLocation>
</comment>
<keyword evidence="12" id="KW-1185">Reference proteome</keyword>
<evidence type="ECO:0000256" key="8">
    <source>
        <dbReference type="ARBA" id="ARBA00023032"/>
    </source>
</evidence>
<evidence type="ECO:0000256" key="3">
    <source>
        <dbReference type="ARBA" id="ARBA00022475"/>
    </source>
</evidence>
<keyword evidence="6 10" id="KW-0812">Transmembrane</keyword>
<keyword evidence="2" id="KW-0813">Transport</keyword>
<dbReference type="InterPro" id="IPR059112">
    <property type="entry name" value="CysZ/EI24"/>
</dbReference>
<accession>A0ABT4B8A1</accession>
<sequence length="275" mass="29100">MNADPGRPLGVVKQFFLGAGLLGRGLGIVLRSPKLLGLGLVPALIAGALYGTALFFLIDFLPELSEQVTWFADGWAQGVRDVVRVFAGLGLLGLSVLLGILTFTAVTLLIGDPFYERISELVEDRFGGVPDEVEVGFWPSLRRSLVDSLRLIGLSILIGVPLFLLGFLPVVGQTVVPVLGGALGGWLLAVELTGVPFQRRGQRLRQRRAVLGANRPLALGFGVAVFCCFLIPLGAILLMPAAIAGATLLARLSLGHDVAGRRPGSGRLADHQLGR</sequence>
<feature type="transmembrane region" description="Helical" evidence="10">
    <location>
        <begin position="151"/>
        <end position="172"/>
    </location>
</feature>
<feature type="transmembrane region" description="Helical" evidence="10">
    <location>
        <begin position="85"/>
        <end position="110"/>
    </location>
</feature>
<evidence type="ECO:0000313" key="11">
    <source>
        <dbReference type="EMBL" id="MCY1142732.1"/>
    </source>
</evidence>
<keyword evidence="5" id="KW-0028">Amino-acid biosynthesis</keyword>
<name>A0ABT4B8A1_9ACTN</name>
<keyword evidence="8" id="KW-0764">Sulfate transport</keyword>
<keyword evidence="4" id="KW-0997">Cell inner membrane</keyword>
<protein>
    <submittedName>
        <fullName evidence="11">EI24 domain-containing protein</fullName>
    </submittedName>
</protein>
<dbReference type="Pfam" id="PF07264">
    <property type="entry name" value="EI24"/>
    <property type="match status" value="1"/>
</dbReference>
<keyword evidence="7 10" id="KW-1133">Transmembrane helix</keyword>
<evidence type="ECO:0000256" key="5">
    <source>
        <dbReference type="ARBA" id="ARBA00022605"/>
    </source>
</evidence>
<feature type="transmembrane region" description="Helical" evidence="10">
    <location>
        <begin position="37"/>
        <end position="58"/>
    </location>
</feature>
<proteinExistence type="predicted"/>
<evidence type="ECO:0000256" key="1">
    <source>
        <dbReference type="ARBA" id="ARBA00004141"/>
    </source>
</evidence>
<dbReference type="EMBL" id="JAPNTZ010000012">
    <property type="protein sequence ID" value="MCY1142732.1"/>
    <property type="molecule type" value="Genomic_DNA"/>
</dbReference>
<evidence type="ECO:0000256" key="9">
    <source>
        <dbReference type="ARBA" id="ARBA00023136"/>
    </source>
</evidence>
<organism evidence="11 12">
    <name type="scientific">Paractinoplanes pyxinae</name>
    <dbReference type="NCBI Taxonomy" id="2997416"/>
    <lineage>
        <taxon>Bacteria</taxon>
        <taxon>Bacillati</taxon>
        <taxon>Actinomycetota</taxon>
        <taxon>Actinomycetes</taxon>
        <taxon>Micromonosporales</taxon>
        <taxon>Micromonosporaceae</taxon>
        <taxon>Paractinoplanes</taxon>
    </lineage>
</organism>
<evidence type="ECO:0000256" key="7">
    <source>
        <dbReference type="ARBA" id="ARBA00022989"/>
    </source>
</evidence>
<keyword evidence="9 10" id="KW-0472">Membrane</keyword>
<evidence type="ECO:0000256" key="10">
    <source>
        <dbReference type="SAM" id="Phobius"/>
    </source>
</evidence>
<dbReference type="InterPro" id="IPR050480">
    <property type="entry name" value="CysZ-like"/>
</dbReference>
<evidence type="ECO:0000256" key="6">
    <source>
        <dbReference type="ARBA" id="ARBA00022692"/>
    </source>
</evidence>
<keyword evidence="3" id="KW-1003">Cell membrane</keyword>
<evidence type="ECO:0000256" key="4">
    <source>
        <dbReference type="ARBA" id="ARBA00022519"/>
    </source>
</evidence>
<feature type="transmembrane region" description="Helical" evidence="10">
    <location>
        <begin position="217"/>
        <end position="243"/>
    </location>
</feature>
<feature type="transmembrane region" description="Helical" evidence="10">
    <location>
        <begin position="178"/>
        <end position="197"/>
    </location>
</feature>
<dbReference type="PANTHER" id="PTHR37468:SF1">
    <property type="entry name" value="SULFATE TRANSPORTER CYSZ"/>
    <property type="match status" value="1"/>
</dbReference>
<gene>
    <name evidence="11" type="ORF">OWR29_32460</name>
</gene>
<evidence type="ECO:0000313" key="12">
    <source>
        <dbReference type="Proteomes" id="UP001151002"/>
    </source>
</evidence>
<feature type="transmembrane region" description="Helical" evidence="10">
    <location>
        <begin position="12"/>
        <end position="30"/>
    </location>
</feature>